<dbReference type="InterPro" id="IPR001375">
    <property type="entry name" value="Peptidase_S9_cat"/>
</dbReference>
<dbReference type="Gene3D" id="3.40.50.1820">
    <property type="entry name" value="alpha/beta hydrolase"/>
    <property type="match status" value="1"/>
</dbReference>
<comment type="caution">
    <text evidence="8">The sequence shown here is derived from an EMBL/GenBank/DDBJ whole genome shotgun (WGS) entry which is preliminary data.</text>
</comment>
<keyword evidence="9" id="KW-1185">Reference proteome</keyword>
<dbReference type="Pfam" id="PF02897">
    <property type="entry name" value="Peptidase_S9_N"/>
    <property type="match status" value="1"/>
</dbReference>
<dbReference type="PANTHER" id="PTHR42881:SF2">
    <property type="entry name" value="PROLYL ENDOPEPTIDASE"/>
    <property type="match status" value="1"/>
</dbReference>
<dbReference type="GO" id="GO:0004252">
    <property type="term" value="F:serine-type endopeptidase activity"/>
    <property type="evidence" value="ECO:0007669"/>
    <property type="project" value="UniProtKB-EC"/>
</dbReference>
<keyword evidence="5" id="KW-0720">Serine protease</keyword>
<evidence type="ECO:0000256" key="1">
    <source>
        <dbReference type="ARBA" id="ARBA00001070"/>
    </source>
</evidence>
<dbReference type="InterPro" id="IPR051167">
    <property type="entry name" value="Prolyl_oligopep/macrocyclase"/>
</dbReference>
<proteinExistence type="predicted"/>
<evidence type="ECO:0000313" key="9">
    <source>
        <dbReference type="Proteomes" id="UP000289859"/>
    </source>
</evidence>
<evidence type="ECO:0000256" key="2">
    <source>
        <dbReference type="ARBA" id="ARBA00011897"/>
    </source>
</evidence>
<protein>
    <recommendedName>
        <fullName evidence="2">prolyl oligopeptidase</fullName>
        <ecNumber evidence="2">3.4.21.26</ecNumber>
    </recommendedName>
</protein>
<evidence type="ECO:0000256" key="3">
    <source>
        <dbReference type="ARBA" id="ARBA00022670"/>
    </source>
</evidence>
<evidence type="ECO:0000259" key="7">
    <source>
        <dbReference type="Pfam" id="PF02897"/>
    </source>
</evidence>
<dbReference type="Gene3D" id="2.130.10.120">
    <property type="entry name" value="Prolyl oligopeptidase, N-terminal domain"/>
    <property type="match status" value="1"/>
</dbReference>
<organism evidence="8 9">
    <name type="scientific">Leeuwenhoekiella polynyae</name>
    <dbReference type="NCBI Taxonomy" id="1550906"/>
    <lineage>
        <taxon>Bacteria</taxon>
        <taxon>Pseudomonadati</taxon>
        <taxon>Bacteroidota</taxon>
        <taxon>Flavobacteriia</taxon>
        <taxon>Flavobacteriales</taxon>
        <taxon>Flavobacteriaceae</taxon>
        <taxon>Leeuwenhoekiella</taxon>
    </lineage>
</organism>
<accession>A0A4V1KQD1</accession>
<dbReference type="Pfam" id="PF00326">
    <property type="entry name" value="Peptidase_S9"/>
    <property type="match status" value="1"/>
</dbReference>
<dbReference type="InterPro" id="IPR002470">
    <property type="entry name" value="Peptidase_S9A"/>
</dbReference>
<dbReference type="EC" id="3.4.21.26" evidence="2"/>
<dbReference type="PRINTS" id="PR00862">
    <property type="entry name" value="PROLIGOPTASE"/>
</dbReference>
<dbReference type="GO" id="GO:0005829">
    <property type="term" value="C:cytosol"/>
    <property type="evidence" value="ECO:0007669"/>
    <property type="project" value="TreeGrafter"/>
</dbReference>
<sequence>MKYIWLLTFLYFPLHSYSQQPVKPKLQYPAIYAKDVQEAYFEIEVTDSYRHLEQLEQEEIKAWYEAQEKLADTVLNNITGRKLLMDKFTDYGNRAAENIPEVKITESGRYFYLKRRTGEQYARLYYRDSYEAEEKMLFDPKSYDYNTNHTISYFKPSWKGDKVAVALTHSGYEISDIIILNLETHDRHPEVLKNAWPDSFLGISWLPDDTGFLFLQFSFEEDGSEHTETVLHRLGKPADSLVSVFGTKTNTDLNLTDEVYPIATIDSKDAEYALGYLATVDNFWDAYITPIADLKQGKPNWKPFFTKEDQVYTSEGQFYRDKYYYRTNKLKNTNTINRVPILNPDFSNATLYADSDTSEIIDAFVVTDFGVYYTTSLYGTQAQLWYSNGIEQRQIDLPYKPGAIELYQTQSGSSDLWINLSGWTSESDRYHLDLKTQKLTDQPLTTPVNFDEFKNIISNELLVEADDGEQIPVSLIYSKNLKKDGTNPTLLYTYGAYGTTISPFFSPIFLSWVELGGVLCIPHVRGGGEKGEEWHLQGMKLNKANSWKDLIAVTEYLIDKGFTSPEKTVIYSSSAGGITIGGALNEKPELFAAAIAEVPVMNPFRSENRDDGGGSNQDEYGSISDSLGVVGLKRMDPYLNIRPSNYPAVLITAGDNDARVPLWMPGKYVARLQHSTTSNDPVLFRIHKESGHQGSSEISQMYLEYVDVFSFGLWQTGHPLFQSQE</sequence>
<dbReference type="OrthoDB" id="9801421at2"/>
<dbReference type="SUPFAM" id="SSF53474">
    <property type="entry name" value="alpha/beta-Hydrolases"/>
    <property type="match status" value="1"/>
</dbReference>
<evidence type="ECO:0000313" key="8">
    <source>
        <dbReference type="EMBL" id="RXG20992.1"/>
    </source>
</evidence>
<evidence type="ECO:0000256" key="4">
    <source>
        <dbReference type="ARBA" id="ARBA00022801"/>
    </source>
</evidence>
<evidence type="ECO:0000259" key="6">
    <source>
        <dbReference type="Pfam" id="PF00326"/>
    </source>
</evidence>
<gene>
    <name evidence="8" type="ORF">DSM02_2363</name>
</gene>
<dbReference type="RefSeq" id="WP_128765781.1">
    <property type="nucleotide sequence ID" value="NZ_JBHUOO010000007.1"/>
</dbReference>
<dbReference type="GO" id="GO:0006508">
    <property type="term" value="P:proteolysis"/>
    <property type="evidence" value="ECO:0007669"/>
    <property type="project" value="UniProtKB-KW"/>
</dbReference>
<feature type="domain" description="Peptidase S9 prolyl oligopeptidase catalytic" evidence="6">
    <location>
        <begin position="510"/>
        <end position="712"/>
    </location>
</feature>
<name>A0A4V1KQD1_9FLAO</name>
<comment type="catalytic activity">
    <reaction evidence="1">
        <text>Hydrolysis of Pro-|-Xaa &gt;&gt; Ala-|-Xaa in oligopeptides.</text>
        <dbReference type="EC" id="3.4.21.26"/>
    </reaction>
</comment>
<evidence type="ECO:0000256" key="5">
    <source>
        <dbReference type="ARBA" id="ARBA00022825"/>
    </source>
</evidence>
<dbReference type="InterPro" id="IPR023302">
    <property type="entry name" value="Pept_S9A_N"/>
</dbReference>
<reference evidence="8 9" key="1">
    <citation type="submission" date="2018-07" db="EMBL/GenBank/DDBJ databases">
        <title>Leeuwenhoekiella genomics.</title>
        <authorList>
            <person name="Tahon G."/>
            <person name="Willems A."/>
        </authorList>
    </citation>
    <scope>NUCLEOTIDE SEQUENCE [LARGE SCALE GENOMIC DNA]</scope>
    <source>
        <strain evidence="8 9">LMG 29608</strain>
    </source>
</reference>
<feature type="domain" description="Peptidase S9A N-terminal" evidence="7">
    <location>
        <begin position="36"/>
        <end position="439"/>
    </location>
</feature>
<dbReference type="Proteomes" id="UP000289859">
    <property type="component" value="Unassembled WGS sequence"/>
</dbReference>
<dbReference type="SUPFAM" id="SSF50993">
    <property type="entry name" value="Peptidase/esterase 'gauge' domain"/>
    <property type="match status" value="1"/>
</dbReference>
<dbReference type="InterPro" id="IPR029058">
    <property type="entry name" value="AB_hydrolase_fold"/>
</dbReference>
<dbReference type="PANTHER" id="PTHR42881">
    <property type="entry name" value="PROLYL ENDOPEPTIDASE"/>
    <property type="match status" value="1"/>
</dbReference>
<keyword evidence="4" id="KW-0378">Hydrolase</keyword>
<dbReference type="GO" id="GO:0070012">
    <property type="term" value="F:oligopeptidase activity"/>
    <property type="evidence" value="ECO:0007669"/>
    <property type="project" value="TreeGrafter"/>
</dbReference>
<dbReference type="AlphaFoldDB" id="A0A4V1KQD1"/>
<keyword evidence="3" id="KW-0645">Protease</keyword>
<dbReference type="EMBL" id="QOVK01000009">
    <property type="protein sequence ID" value="RXG20992.1"/>
    <property type="molecule type" value="Genomic_DNA"/>
</dbReference>